<evidence type="ECO:0000259" key="1">
    <source>
        <dbReference type="Pfam" id="PF22513"/>
    </source>
</evidence>
<proteinExistence type="predicted"/>
<dbReference type="AlphaFoldDB" id="A0A7T3CJ83"/>
<dbReference type="SUPFAM" id="SSF47598">
    <property type="entry name" value="Ribbon-helix-helix"/>
    <property type="match status" value="1"/>
</dbReference>
<evidence type="ECO:0000313" key="3">
    <source>
        <dbReference type="Proteomes" id="UP000594975"/>
    </source>
</evidence>
<dbReference type="GO" id="GO:0006355">
    <property type="term" value="P:regulation of DNA-templated transcription"/>
    <property type="evidence" value="ECO:0007669"/>
    <property type="project" value="InterPro"/>
</dbReference>
<accession>A0A7T3CJ83</accession>
<evidence type="ECO:0000313" key="2">
    <source>
        <dbReference type="EMBL" id="QPT53808.1"/>
    </source>
</evidence>
<gene>
    <name evidence="2" type="ORF">I6G21_00900</name>
</gene>
<organism evidence="2 3">
    <name type="scientific">Rothia kristinae</name>
    <dbReference type="NCBI Taxonomy" id="37923"/>
    <lineage>
        <taxon>Bacteria</taxon>
        <taxon>Bacillati</taxon>
        <taxon>Actinomycetota</taxon>
        <taxon>Actinomycetes</taxon>
        <taxon>Micrococcales</taxon>
        <taxon>Micrococcaceae</taxon>
        <taxon>Rothia</taxon>
    </lineage>
</organism>
<dbReference type="GeneID" id="61261908"/>
<protein>
    <submittedName>
        <fullName evidence="2">Toxin-antitoxin system</fullName>
    </submittedName>
</protein>
<dbReference type="EMBL" id="CP065738">
    <property type="protein sequence ID" value="QPT53808.1"/>
    <property type="molecule type" value="Genomic_DNA"/>
</dbReference>
<dbReference type="KEGG" id="rkr:I6G21_00900"/>
<dbReference type="InterPro" id="IPR010985">
    <property type="entry name" value="Ribbon_hlx_hlx"/>
</dbReference>
<dbReference type="InterPro" id="IPR053853">
    <property type="entry name" value="FitA-like_RHH"/>
</dbReference>
<name>A0A7T3CJ83_9MICC</name>
<dbReference type="RefSeq" id="WP_058731353.1">
    <property type="nucleotide sequence ID" value="NZ_CP065738.1"/>
</dbReference>
<dbReference type="InterPro" id="IPR013321">
    <property type="entry name" value="Arc_rbn_hlx_hlx"/>
</dbReference>
<dbReference type="Gene3D" id="1.10.1220.10">
    <property type="entry name" value="Met repressor-like"/>
    <property type="match status" value="1"/>
</dbReference>
<reference evidence="2 3" key="1">
    <citation type="submission" date="2020-12" db="EMBL/GenBank/DDBJ databases">
        <title>FDA dAtabase for Regulatory Grade micrObial Sequences (FDA-ARGOS): Supporting development and validation of Infectious Disease Dx tests.</title>
        <authorList>
            <person name="Sproer C."/>
            <person name="Gronow S."/>
            <person name="Severitt S."/>
            <person name="Schroder I."/>
            <person name="Tallon L."/>
            <person name="Sadzewicz L."/>
            <person name="Zhao X."/>
            <person name="Boylan J."/>
            <person name="Ott S."/>
            <person name="Bowen H."/>
            <person name="Vavikolanu K."/>
            <person name="Mehta A."/>
            <person name="Aluvathingal J."/>
            <person name="Nadendla S."/>
            <person name="Lowell S."/>
            <person name="Myers T."/>
            <person name="Yan Y."/>
            <person name="Sichtig H."/>
        </authorList>
    </citation>
    <scope>NUCLEOTIDE SEQUENCE [LARGE SCALE GENOMIC DNA]</scope>
    <source>
        <strain evidence="2 3">FDAARGOS_864</strain>
    </source>
</reference>
<dbReference type="Proteomes" id="UP000594975">
    <property type="component" value="Chromosome"/>
</dbReference>
<dbReference type="Pfam" id="PF22513">
    <property type="entry name" value="FitA-like_RHH"/>
    <property type="match status" value="1"/>
</dbReference>
<feature type="domain" description="Antitoxin FitA-like ribbon-helix-helix" evidence="1">
    <location>
        <begin position="2"/>
        <end position="40"/>
    </location>
</feature>
<sequence>MASIIVRDLDDAVKEQIGTQAKEDGRSIEAEDPAILSRAARRPHIGTALLTAAQDVGGVNDLPTPVRDDLARAMMFFDGGGG</sequence>